<feature type="domain" description="VWFA" evidence="6">
    <location>
        <begin position="125"/>
        <end position="304"/>
    </location>
</feature>
<dbReference type="SMART" id="SM00327">
    <property type="entry name" value="VWA"/>
    <property type="match status" value="2"/>
</dbReference>
<feature type="domain" description="VWFA" evidence="6">
    <location>
        <begin position="675"/>
        <end position="799"/>
    </location>
</feature>
<dbReference type="PROSITE" id="PS50234">
    <property type="entry name" value="VWFA"/>
    <property type="match status" value="2"/>
</dbReference>
<protein>
    <submittedName>
        <fullName evidence="8">Uncharacterized protein</fullName>
    </submittedName>
</protein>
<feature type="region of interest" description="Disordered" evidence="5">
    <location>
        <begin position="475"/>
        <end position="635"/>
    </location>
</feature>
<name>A0A7J5X994_DISMA</name>
<evidence type="ECO:0000256" key="3">
    <source>
        <dbReference type="ARBA" id="ARBA00023119"/>
    </source>
</evidence>
<evidence type="ECO:0000313" key="9">
    <source>
        <dbReference type="Proteomes" id="UP000518266"/>
    </source>
</evidence>
<dbReference type="InterPro" id="IPR036465">
    <property type="entry name" value="vWFA_dom_sf"/>
</dbReference>
<dbReference type="GO" id="GO:0005581">
    <property type="term" value="C:collagen trimer"/>
    <property type="evidence" value="ECO:0007669"/>
    <property type="project" value="UniProtKB-KW"/>
</dbReference>
<evidence type="ECO:0000256" key="4">
    <source>
        <dbReference type="ARBA" id="ARBA00023157"/>
    </source>
</evidence>
<dbReference type="EMBL" id="JAAKFY010000026">
    <property type="protein sequence ID" value="KAF3833481.1"/>
    <property type="molecule type" value="Genomic_DNA"/>
</dbReference>
<feature type="compositionally biased region" description="Basic and acidic residues" evidence="5">
    <location>
        <begin position="526"/>
        <end position="538"/>
    </location>
</feature>
<evidence type="ECO:0000259" key="7">
    <source>
        <dbReference type="PROSITE" id="PS50279"/>
    </source>
</evidence>
<feature type="compositionally biased region" description="Gly residues" evidence="5">
    <location>
        <begin position="385"/>
        <end position="402"/>
    </location>
</feature>
<proteinExistence type="predicted"/>
<dbReference type="FunFam" id="4.10.410.10:FF:000020">
    <property type="entry name" value="Collagen, type VI, alpha 3"/>
    <property type="match status" value="1"/>
</dbReference>
<dbReference type="InterPro" id="IPR002035">
    <property type="entry name" value="VWF_A"/>
</dbReference>
<dbReference type="InterPro" id="IPR002223">
    <property type="entry name" value="Kunitz_BPTI"/>
</dbReference>
<dbReference type="Pfam" id="PF00014">
    <property type="entry name" value="Kunitz_BPTI"/>
    <property type="match status" value="1"/>
</dbReference>
<feature type="compositionally biased region" description="Low complexity" evidence="5">
    <location>
        <begin position="433"/>
        <end position="455"/>
    </location>
</feature>
<dbReference type="Proteomes" id="UP000518266">
    <property type="component" value="Unassembled WGS sequence"/>
</dbReference>
<dbReference type="PANTHER" id="PTHR24020:SF87">
    <property type="entry name" value="COLLAGEN ALPHA-1(VI) CHAIN-LIKE"/>
    <property type="match status" value="1"/>
</dbReference>
<dbReference type="PANTHER" id="PTHR24020">
    <property type="entry name" value="COLLAGEN ALPHA"/>
    <property type="match status" value="1"/>
</dbReference>
<feature type="compositionally biased region" description="Polar residues" evidence="5">
    <location>
        <begin position="621"/>
        <end position="634"/>
    </location>
</feature>
<feature type="non-terminal residue" evidence="8">
    <location>
        <position position="853"/>
    </location>
</feature>
<keyword evidence="3" id="KW-0176">Collagen</keyword>
<evidence type="ECO:0000256" key="2">
    <source>
        <dbReference type="ARBA" id="ARBA00022530"/>
    </source>
</evidence>
<dbReference type="AlphaFoldDB" id="A0A7J5X994"/>
<feature type="domain" description="BPTI/Kunitz inhibitor" evidence="7">
    <location>
        <begin position="800"/>
        <end position="851"/>
    </location>
</feature>
<dbReference type="PROSITE" id="PS00280">
    <property type="entry name" value="BPTI_KUNITZ_1"/>
    <property type="match status" value="1"/>
</dbReference>
<feature type="region of interest" description="Disordered" evidence="5">
    <location>
        <begin position="316"/>
        <end position="458"/>
    </location>
</feature>
<feature type="compositionally biased region" description="Gly residues" evidence="5">
    <location>
        <begin position="331"/>
        <end position="343"/>
    </location>
</feature>
<dbReference type="OrthoDB" id="687730at2759"/>
<sequence length="853" mass="90524">MSPLIYQASLLLSSAQSEAPGGSAAEDRDRVQIHVGLEQKVDLLETFVTSETCRLIVLKDDSSVAPEGFILTLALWSPTRGQKRKRKGQRDDNQVLLNEAKNLWKPLLNPSDCRFPDLPRWSSCSSWTVSERAKSLLFERQKAFILRFSSRLTQLHSTGWRLRLRLAALQYSSSVSLEHNFRDWQDLDVFQSRVSSMAFIGHGTYSAYGISNATQVFGRETSSSSLRVALLMTDGSDHPRSPSAVAAAAEAKQQNIRMFILRLSDLPTDAQMSEKLRSIASAPPQKHLLSLTDKQLDDKLFNELCPQPKSCLCERGERGHTGNPGESGINGRPGIGGLQGRPGGEGERGAEGPPGPRGPRAEQGARGSPGDPGPEGTSGSKGERGLGGASGPPGDNGIGFPGPKGNKGNQGRHGAPGLMGVGEAGTPGPSGPPGMQGSAGVPGDFGPSGPSGPEGLLDWGSLVQRVSRASRRAWISGGRGLGEPGAKGDPGPGGTAGIPGIPGEDGAGEMGLQGVRGLEGGVGKGIHGEKGDRGDRGSRGLSGSPGPVGPSGAKGDRGLSGVPGPSGPPGIGLYGPKYRDVLYPQGSTGQGGPSGLMGPPGEGIQGPKTWERKETEETSENQEPTDSRGNQEQAENQREEVILIIREICGCGLKCRQSPLELVFVIDSSESPITSQDEIKAAVRNMPYLGEGTFTGSAIHRANQLFQVSRPGVRKVAVVLTDGQADPRDLMQFEETAAVAHEQGIEMFVIGVGNDTDPLREEFQAQMDAIASDPKEEHVYLIDDFRTLNTLESKLLSQICDQNDAMAFLPNSYVVRWYYDPEANACAQFWFGGCEGNTNNFESESGCRLSCVY</sequence>
<keyword evidence="9" id="KW-1185">Reference proteome</keyword>
<keyword evidence="4" id="KW-1015">Disulfide bond</keyword>
<dbReference type="SMART" id="SM00131">
    <property type="entry name" value="KU"/>
    <property type="match status" value="1"/>
</dbReference>
<dbReference type="PROSITE" id="PS50279">
    <property type="entry name" value="BPTI_KUNITZ_2"/>
    <property type="match status" value="1"/>
</dbReference>
<dbReference type="GO" id="GO:0004867">
    <property type="term" value="F:serine-type endopeptidase inhibitor activity"/>
    <property type="evidence" value="ECO:0007669"/>
    <property type="project" value="InterPro"/>
</dbReference>
<dbReference type="InterPro" id="IPR050525">
    <property type="entry name" value="ECM_Assembly_Org"/>
</dbReference>
<feature type="compositionally biased region" description="Gly residues" evidence="5">
    <location>
        <begin position="588"/>
        <end position="604"/>
    </location>
</feature>
<accession>A0A7J5X994</accession>
<dbReference type="Gene3D" id="3.40.50.410">
    <property type="entry name" value="von Willebrand factor, type A domain"/>
    <property type="match status" value="2"/>
</dbReference>
<evidence type="ECO:0000256" key="1">
    <source>
        <dbReference type="ARBA" id="ARBA00004498"/>
    </source>
</evidence>
<gene>
    <name evidence="8" type="ORF">F7725_024685</name>
</gene>
<evidence type="ECO:0000313" key="8">
    <source>
        <dbReference type="EMBL" id="KAF3833481.1"/>
    </source>
</evidence>
<keyword evidence="2" id="KW-0964">Secreted</keyword>
<keyword evidence="2" id="KW-0272">Extracellular matrix</keyword>
<dbReference type="SUPFAM" id="SSF57362">
    <property type="entry name" value="BPTI-like"/>
    <property type="match status" value="1"/>
</dbReference>
<reference evidence="8 9" key="1">
    <citation type="submission" date="2020-03" db="EMBL/GenBank/DDBJ databases">
        <title>Dissostichus mawsoni Genome sequencing and assembly.</title>
        <authorList>
            <person name="Park H."/>
        </authorList>
    </citation>
    <scope>NUCLEOTIDE SEQUENCE [LARGE SCALE GENOMIC DNA]</scope>
    <source>
        <strain evidence="8">DM0001</strain>
        <tissue evidence="8">Muscle</tissue>
    </source>
</reference>
<dbReference type="InterPro" id="IPR020901">
    <property type="entry name" value="Prtase_inh_Kunz-CS"/>
</dbReference>
<comment type="subcellular location">
    <subcellularLocation>
        <location evidence="1">Secreted</location>
        <location evidence="1">Extracellular space</location>
        <location evidence="1">Extracellular matrix</location>
    </subcellularLocation>
</comment>
<feature type="compositionally biased region" description="Gly residues" evidence="5">
    <location>
        <begin position="477"/>
        <end position="497"/>
    </location>
</feature>
<dbReference type="Pfam" id="PF00092">
    <property type="entry name" value="VWA"/>
    <property type="match status" value="2"/>
</dbReference>
<dbReference type="SUPFAM" id="SSF53300">
    <property type="entry name" value="vWA-like"/>
    <property type="match status" value="2"/>
</dbReference>
<evidence type="ECO:0000259" key="6">
    <source>
        <dbReference type="PROSITE" id="PS50234"/>
    </source>
</evidence>
<organism evidence="8 9">
    <name type="scientific">Dissostichus mawsoni</name>
    <name type="common">Antarctic cod</name>
    <dbReference type="NCBI Taxonomy" id="36200"/>
    <lineage>
        <taxon>Eukaryota</taxon>
        <taxon>Metazoa</taxon>
        <taxon>Chordata</taxon>
        <taxon>Craniata</taxon>
        <taxon>Vertebrata</taxon>
        <taxon>Euteleostomi</taxon>
        <taxon>Actinopterygii</taxon>
        <taxon>Neopterygii</taxon>
        <taxon>Teleostei</taxon>
        <taxon>Neoteleostei</taxon>
        <taxon>Acanthomorphata</taxon>
        <taxon>Eupercaria</taxon>
        <taxon>Perciformes</taxon>
        <taxon>Notothenioidei</taxon>
        <taxon>Nototheniidae</taxon>
        <taxon>Dissostichus</taxon>
    </lineage>
</organism>
<comment type="caution">
    <text evidence="8">The sequence shown here is derived from an EMBL/GenBank/DDBJ whole genome shotgun (WGS) entry which is preliminary data.</text>
</comment>
<dbReference type="InterPro" id="IPR036880">
    <property type="entry name" value="Kunitz_BPTI_sf"/>
</dbReference>
<evidence type="ECO:0000256" key="5">
    <source>
        <dbReference type="SAM" id="MobiDB-lite"/>
    </source>
</evidence>
<dbReference type="Gene3D" id="4.10.410.10">
    <property type="entry name" value="Pancreatic trypsin inhibitor Kunitz domain"/>
    <property type="match status" value="1"/>
</dbReference>